<accession>J9G639</accession>
<dbReference type="EMBL" id="AMCI01006081">
    <property type="protein sequence ID" value="EJW94964.1"/>
    <property type="molecule type" value="Genomic_DNA"/>
</dbReference>
<gene>
    <name evidence="1" type="ORF">EVA_16928</name>
</gene>
<name>J9G639_9ZZZZ</name>
<evidence type="ECO:0000313" key="1">
    <source>
        <dbReference type="EMBL" id="EJW94964.1"/>
    </source>
</evidence>
<organism evidence="1">
    <name type="scientific">gut metagenome</name>
    <dbReference type="NCBI Taxonomy" id="749906"/>
    <lineage>
        <taxon>unclassified sequences</taxon>
        <taxon>metagenomes</taxon>
        <taxon>organismal metagenomes</taxon>
    </lineage>
</organism>
<reference evidence="1" key="1">
    <citation type="journal article" date="2012" name="PLoS ONE">
        <title>Gene sets for utilization of primary and secondary nutrition supplies in the distal gut of endangered iberian lynx.</title>
        <authorList>
            <person name="Alcaide M."/>
            <person name="Messina E."/>
            <person name="Richter M."/>
            <person name="Bargiela R."/>
            <person name="Peplies J."/>
            <person name="Huws S.A."/>
            <person name="Newbold C.J."/>
            <person name="Golyshin P.N."/>
            <person name="Simon M.A."/>
            <person name="Lopez G."/>
            <person name="Yakimov M.M."/>
            <person name="Ferrer M."/>
        </authorList>
    </citation>
    <scope>NUCLEOTIDE SEQUENCE</scope>
</reference>
<sequence length="34" mass="3739">MPLSRKREKTVCSARSMALNPTTAMWLICSGKVA</sequence>
<proteinExistence type="predicted"/>
<protein>
    <submittedName>
        <fullName evidence="1">Uncharacterized protein</fullName>
    </submittedName>
</protein>
<comment type="caution">
    <text evidence="1">The sequence shown here is derived from an EMBL/GenBank/DDBJ whole genome shotgun (WGS) entry which is preliminary data.</text>
</comment>
<dbReference type="AlphaFoldDB" id="J9G639"/>